<sequence>MADTLYLSGYLDGQEKYYWIITKDKHVHKTISLNLPKVKPQTTDPLDPANELPESQLPSLTAMTEFILAANTTGDAPSYYFYNPQKHELYFQSDDGLSHNQAQLVASNIKSLFPINNKLFSLRDDGAFSLLDNQGKNVLLGVSQEWLRQHHDDAKLELDKLIKAMPYSTDYLMLHGLQDQAGDPIRAWYDSIAGRIVQAGSSVDANYDLVYLGLSEDRQEALIYDNDEQQQYRFLQPAIVTLTPTESGLLISDIPADPLWATFA</sequence>
<evidence type="ECO:0000313" key="1">
    <source>
        <dbReference type="EMBL" id="WGM00775.1"/>
    </source>
</evidence>
<protein>
    <submittedName>
        <fullName evidence="1">Uncharacterized protein</fullName>
    </submittedName>
</protein>
<accession>A0AA95GT45</accession>
<dbReference type="AlphaFoldDB" id="A0AA95GT45"/>
<dbReference type="RefSeq" id="WP_280624329.1">
    <property type="nucleotide sequence ID" value="NZ_CP123504.1"/>
</dbReference>
<name>A0AA95GT45_9GAMM</name>
<dbReference type="Proteomes" id="UP001177595">
    <property type="component" value="Chromosome"/>
</dbReference>
<reference evidence="1" key="1">
    <citation type="submission" date="2023-04" db="EMBL/GenBank/DDBJ databases">
        <title>Genome dynamics across the evolutionary transition to endosymbiosis.</title>
        <authorList>
            <person name="Siozios S."/>
            <person name="Nadal-Jimenez P."/>
            <person name="Azagi T."/>
            <person name="Sprong H."/>
            <person name="Frost C.L."/>
            <person name="Parratt S.R."/>
            <person name="Taylor G."/>
            <person name="Brettell L."/>
            <person name="Lew K.C."/>
            <person name="Croft L."/>
            <person name="King K.C."/>
            <person name="Brockhurst M.A."/>
            <person name="Hypsa V."/>
            <person name="Novakova E."/>
            <person name="Darby A.C."/>
            <person name="Hurst G.D.D."/>
        </authorList>
    </citation>
    <scope>NUCLEOTIDE SEQUENCE</scope>
    <source>
        <strain evidence="1">APv</strain>
    </source>
</reference>
<dbReference type="EMBL" id="CP123504">
    <property type="protein sequence ID" value="WGM00775.1"/>
    <property type="molecule type" value="Genomic_DNA"/>
</dbReference>
<proteinExistence type="predicted"/>
<organism evidence="1 2">
    <name type="scientific">Arsenophonus nasoniae</name>
    <name type="common">son-killer infecting Nasonia vitripennis</name>
    <dbReference type="NCBI Taxonomy" id="638"/>
    <lineage>
        <taxon>Bacteria</taxon>
        <taxon>Pseudomonadati</taxon>
        <taxon>Pseudomonadota</taxon>
        <taxon>Gammaproteobacteria</taxon>
        <taxon>Enterobacterales</taxon>
        <taxon>Morganellaceae</taxon>
        <taxon>Arsenophonus</taxon>
    </lineage>
</organism>
<gene>
    <name evidence="1" type="ORF">QE210_13055</name>
</gene>
<evidence type="ECO:0000313" key="2">
    <source>
        <dbReference type="Proteomes" id="UP001177595"/>
    </source>
</evidence>